<dbReference type="Proteomes" id="UP000067206">
    <property type="component" value="Chromosome"/>
</dbReference>
<evidence type="ECO:0000313" key="2">
    <source>
        <dbReference type="Proteomes" id="UP000067206"/>
    </source>
</evidence>
<organism evidence="1 2">
    <name type="scientific">Bifidobacterium longum subsp. infantis</name>
    <dbReference type="NCBI Taxonomy" id="1682"/>
    <lineage>
        <taxon>Bacteria</taxon>
        <taxon>Bacillati</taxon>
        <taxon>Actinomycetota</taxon>
        <taxon>Actinomycetes</taxon>
        <taxon>Bifidobacteriales</taxon>
        <taxon>Bifidobacteriaceae</taxon>
        <taxon>Bifidobacterium</taxon>
    </lineage>
</organism>
<name>A0A0M4LIH1_BIFLI</name>
<proteinExistence type="predicted"/>
<accession>A0A0M4LIH1</accession>
<evidence type="ECO:0000313" key="1">
    <source>
        <dbReference type="EMBL" id="ALE10108.1"/>
    </source>
</evidence>
<dbReference type="EMBL" id="CP010411">
    <property type="protein sequence ID" value="ALE10108.1"/>
    <property type="molecule type" value="Genomic_DNA"/>
</dbReference>
<sequence length="96" mass="10670">MCSSNHGIPLYHPCMTRRVHDVAGVVARRRPVSSCLGQHMVEYTAHFRSIGRTRTRILVRFVGTGIPGSTSTDTRDWLEAWFYSLSKCATASSASL</sequence>
<protein>
    <submittedName>
        <fullName evidence="1">Uncharacterized protein</fullName>
    </submittedName>
</protein>
<dbReference type="AlphaFoldDB" id="A0A0M4LIH1"/>
<reference evidence="1 2" key="1">
    <citation type="submission" date="2014-12" db="EMBL/GenBank/DDBJ databases">
        <title>Complete genome sequence of Bifidobacterium longum subsp. infantis BT1.</title>
        <authorList>
            <person name="Kim J.F."/>
            <person name="Kwak M.-J."/>
        </authorList>
    </citation>
    <scope>NUCLEOTIDE SEQUENCE [LARGE SCALE GENOMIC DNA]</scope>
    <source>
        <strain evidence="1 2">BT1</strain>
    </source>
</reference>
<gene>
    <name evidence="1" type="ORF">RY67_2111</name>
</gene>